<keyword evidence="6 8" id="KW-0472">Membrane</keyword>
<evidence type="ECO:0000313" key="9">
    <source>
        <dbReference type="EMBL" id="OGF66010.1"/>
    </source>
</evidence>
<evidence type="ECO:0000256" key="3">
    <source>
        <dbReference type="ARBA" id="ARBA00022475"/>
    </source>
</evidence>
<comment type="similarity">
    <text evidence="2 7">Belongs to the ExbD/TolR family.</text>
</comment>
<dbReference type="Gene3D" id="3.30.420.270">
    <property type="match status" value="1"/>
</dbReference>
<dbReference type="PANTHER" id="PTHR30558">
    <property type="entry name" value="EXBD MEMBRANE COMPONENT OF PMF-DRIVEN MACROMOLECULE IMPORT SYSTEM"/>
    <property type="match status" value="1"/>
</dbReference>
<feature type="transmembrane region" description="Helical" evidence="8">
    <location>
        <begin position="20"/>
        <end position="43"/>
    </location>
</feature>
<evidence type="ECO:0000256" key="5">
    <source>
        <dbReference type="ARBA" id="ARBA00022989"/>
    </source>
</evidence>
<keyword evidence="3" id="KW-1003">Cell membrane</keyword>
<dbReference type="GO" id="GO:0005886">
    <property type="term" value="C:plasma membrane"/>
    <property type="evidence" value="ECO:0007669"/>
    <property type="project" value="UniProtKB-SubCell"/>
</dbReference>
<evidence type="ECO:0008006" key="11">
    <source>
        <dbReference type="Google" id="ProtNLM"/>
    </source>
</evidence>
<comment type="subcellular location">
    <subcellularLocation>
        <location evidence="1">Cell membrane</location>
        <topology evidence="1">Single-pass membrane protein</topology>
    </subcellularLocation>
    <subcellularLocation>
        <location evidence="7">Cell membrane</location>
        <topology evidence="7">Single-pass type II membrane protein</topology>
    </subcellularLocation>
</comment>
<dbReference type="GO" id="GO:0015031">
    <property type="term" value="P:protein transport"/>
    <property type="evidence" value="ECO:0007669"/>
    <property type="project" value="UniProtKB-KW"/>
</dbReference>
<dbReference type="Pfam" id="PF02472">
    <property type="entry name" value="ExbD"/>
    <property type="match status" value="1"/>
</dbReference>
<protein>
    <recommendedName>
        <fullName evidence="11">Protein TolR</fullName>
    </recommendedName>
</protein>
<name>A0A1F5VRP5_9BACT</name>
<reference evidence="9 10" key="1">
    <citation type="journal article" date="2016" name="Nat. Commun.">
        <title>Thousands of microbial genomes shed light on interconnected biogeochemical processes in an aquifer system.</title>
        <authorList>
            <person name="Anantharaman K."/>
            <person name="Brown C.T."/>
            <person name="Hug L.A."/>
            <person name="Sharon I."/>
            <person name="Castelle C.J."/>
            <person name="Probst A.J."/>
            <person name="Thomas B.C."/>
            <person name="Singh A."/>
            <person name="Wilkins M.J."/>
            <person name="Karaoz U."/>
            <person name="Brodie E.L."/>
            <person name="Williams K.H."/>
            <person name="Hubbard S.S."/>
            <person name="Banfield J.F."/>
        </authorList>
    </citation>
    <scope>NUCLEOTIDE SEQUENCE [LARGE SCALE GENOMIC DNA]</scope>
</reference>
<dbReference type="GO" id="GO:0022857">
    <property type="term" value="F:transmembrane transporter activity"/>
    <property type="evidence" value="ECO:0007669"/>
    <property type="project" value="InterPro"/>
</dbReference>
<evidence type="ECO:0000256" key="4">
    <source>
        <dbReference type="ARBA" id="ARBA00022692"/>
    </source>
</evidence>
<evidence type="ECO:0000256" key="1">
    <source>
        <dbReference type="ARBA" id="ARBA00004162"/>
    </source>
</evidence>
<dbReference type="InterPro" id="IPR003400">
    <property type="entry name" value="ExbD"/>
</dbReference>
<dbReference type="STRING" id="1817863.A2Y62_06060"/>
<dbReference type="EMBL" id="MFGW01000099">
    <property type="protein sequence ID" value="OGF66010.1"/>
    <property type="molecule type" value="Genomic_DNA"/>
</dbReference>
<dbReference type="AlphaFoldDB" id="A0A1F5VRP5"/>
<keyword evidence="4 7" id="KW-0812">Transmembrane</keyword>
<dbReference type="PANTHER" id="PTHR30558:SF7">
    <property type="entry name" value="TOL-PAL SYSTEM PROTEIN TOLR"/>
    <property type="match status" value="1"/>
</dbReference>
<keyword evidence="7" id="KW-0813">Transport</keyword>
<dbReference type="Proteomes" id="UP000178943">
    <property type="component" value="Unassembled WGS sequence"/>
</dbReference>
<evidence type="ECO:0000256" key="8">
    <source>
        <dbReference type="SAM" id="Phobius"/>
    </source>
</evidence>
<evidence type="ECO:0000256" key="2">
    <source>
        <dbReference type="ARBA" id="ARBA00005811"/>
    </source>
</evidence>
<comment type="caution">
    <text evidence="9">The sequence shown here is derived from an EMBL/GenBank/DDBJ whole genome shotgun (WGS) entry which is preliminary data.</text>
</comment>
<evidence type="ECO:0000256" key="6">
    <source>
        <dbReference type="ARBA" id="ARBA00023136"/>
    </source>
</evidence>
<gene>
    <name evidence="9" type="ORF">A2Y62_06060</name>
</gene>
<organism evidence="9 10">
    <name type="scientific">Candidatus Fischerbacteria bacterium RBG_13_37_8</name>
    <dbReference type="NCBI Taxonomy" id="1817863"/>
    <lineage>
        <taxon>Bacteria</taxon>
        <taxon>Candidatus Fischeribacteriota</taxon>
    </lineage>
</organism>
<accession>A0A1F5VRP5</accession>
<evidence type="ECO:0000313" key="10">
    <source>
        <dbReference type="Proteomes" id="UP000178943"/>
    </source>
</evidence>
<sequence length="141" mass="15807">MKVSESNDNRTRITTTLAEINVTPLVDVVLVLLIIFMVTAPLLQKGIDVKLPQSQVRDSKPEDRVVVTIAKDNKIFINANEVSMTEFEEEIQRQMMMSASPAVYIKADQDVTYGMVIKVMDRLKKAGIDTIGMVTEPYGMK</sequence>
<proteinExistence type="inferred from homology"/>
<keyword evidence="7" id="KW-0653">Protein transport</keyword>
<evidence type="ECO:0000256" key="7">
    <source>
        <dbReference type="RuleBase" id="RU003879"/>
    </source>
</evidence>
<keyword evidence="5 8" id="KW-1133">Transmembrane helix</keyword>